<protein>
    <submittedName>
        <fullName evidence="1">Uncharacterized protein</fullName>
    </submittedName>
</protein>
<feature type="non-terminal residue" evidence="1">
    <location>
        <position position="1"/>
    </location>
</feature>
<dbReference type="EMBL" id="KI673989">
    <property type="protein sequence ID" value="ETL35500.1"/>
    <property type="molecule type" value="Genomic_DNA"/>
</dbReference>
<dbReference type="AlphaFoldDB" id="W2IN45"/>
<proteinExistence type="predicted"/>
<evidence type="ECO:0000313" key="1">
    <source>
        <dbReference type="EMBL" id="ETL35500.1"/>
    </source>
</evidence>
<reference evidence="1" key="1">
    <citation type="submission" date="2013-11" db="EMBL/GenBank/DDBJ databases">
        <title>The Genome Sequence of Phytophthora parasitica CJ05E6.</title>
        <authorList>
            <consortium name="The Broad Institute Genomics Platform"/>
            <person name="Russ C."/>
            <person name="Tyler B."/>
            <person name="Panabieres F."/>
            <person name="Shan W."/>
            <person name="Tripathy S."/>
            <person name="Grunwald N."/>
            <person name="Machado M."/>
            <person name="Johnson C.S."/>
            <person name="Arredondo F."/>
            <person name="Hong C."/>
            <person name="Coffey M."/>
            <person name="Young S.K."/>
            <person name="Zeng Q."/>
            <person name="Gargeya S."/>
            <person name="Fitzgerald M."/>
            <person name="Abouelleil A."/>
            <person name="Alvarado L."/>
            <person name="Chapman S.B."/>
            <person name="Gainer-Dewar J."/>
            <person name="Goldberg J."/>
            <person name="Griggs A."/>
            <person name="Gujja S."/>
            <person name="Hansen M."/>
            <person name="Howarth C."/>
            <person name="Imamovic A."/>
            <person name="Ireland A."/>
            <person name="Larimer J."/>
            <person name="McCowan C."/>
            <person name="Murphy C."/>
            <person name="Pearson M."/>
            <person name="Poon T.W."/>
            <person name="Priest M."/>
            <person name="Roberts A."/>
            <person name="Saif S."/>
            <person name="Shea T."/>
            <person name="Sykes S."/>
            <person name="Wortman J."/>
            <person name="Nusbaum C."/>
            <person name="Birren B."/>
        </authorList>
    </citation>
    <scope>NUCLEOTIDE SEQUENCE [LARGE SCALE GENOMIC DNA]</scope>
    <source>
        <strain evidence="1">CJ05E6</strain>
    </source>
</reference>
<organism evidence="1">
    <name type="scientific">Phytophthora nicotianae</name>
    <name type="common">Potato buckeye rot agent</name>
    <name type="synonym">Phytophthora parasitica</name>
    <dbReference type="NCBI Taxonomy" id="4792"/>
    <lineage>
        <taxon>Eukaryota</taxon>
        <taxon>Sar</taxon>
        <taxon>Stramenopiles</taxon>
        <taxon>Oomycota</taxon>
        <taxon>Peronosporomycetes</taxon>
        <taxon>Peronosporales</taxon>
        <taxon>Peronosporaceae</taxon>
        <taxon>Phytophthora</taxon>
    </lineage>
</organism>
<gene>
    <name evidence="1" type="ORF">L916_12373</name>
</gene>
<dbReference type="Proteomes" id="UP000053864">
    <property type="component" value="Unassembled WGS sequence"/>
</dbReference>
<name>W2IN45_PHYNI</name>
<accession>W2IN45</accession>
<sequence length="46" mass="4889">ELALKTVSVEEALDGAGTFVGSAICTSRVRSRGARVWDYGLVVGYK</sequence>